<proteinExistence type="predicted"/>
<dbReference type="AlphaFoldDB" id="A0A8F5C0T7"/>
<sequence>MTLLDIIIYVEFTFIFINFLLIPNLQPPDILLGARVTTEFKKGNGKNIVNKYRLSLIGLTLLSLSLYYFVSFISVFIYVIALLFNVVYWRRVVIRNRGSLPLASSRYAVIDINKEESRKWVIPFVVAWGILVLTLVFGSLTYSSVPQLLPTHVGPSGTTFLVKTPLNFYKVDILNAIVLGLLTVLGVFITRTTNLINPAYPERSYYAFLKFKEGVAIIAGIVGVFISSLYTTISLFIWTIIDLSELEVLITLLISILLTTIIVYVLRIGIEGAGYLRDIVANDNLLNDDKYWKGGIIYVNPKDPRIWVPRRNGLGYTLNFADLFPALKGEGSPRAVHRFVVYRLHFHHFIASGIYPPRSVRPAVDHGLGLQPITPIPS</sequence>
<feature type="transmembrane region" description="Helical" evidence="1">
    <location>
        <begin position="214"/>
        <end position="240"/>
    </location>
</feature>
<name>A0A8F5C0T7_9CREN</name>
<evidence type="ECO:0000313" key="4">
    <source>
        <dbReference type="Proteomes" id="UP000694036"/>
    </source>
</evidence>
<dbReference type="PIRSF" id="PIRSF032908">
    <property type="entry name" value="UCP032908"/>
    <property type="match status" value="1"/>
</dbReference>
<feature type="domain" description="DUF5808" evidence="2">
    <location>
        <begin position="301"/>
        <end position="321"/>
    </location>
</feature>
<feature type="transmembrane region" description="Helical" evidence="1">
    <location>
        <begin position="7"/>
        <end position="25"/>
    </location>
</feature>
<dbReference type="EMBL" id="CP077713">
    <property type="protein sequence ID" value="QXJ34962.1"/>
    <property type="molecule type" value="Genomic_DNA"/>
</dbReference>
<dbReference type="GO" id="GO:0009636">
    <property type="term" value="P:response to toxic substance"/>
    <property type="evidence" value="ECO:0007669"/>
    <property type="project" value="TreeGrafter"/>
</dbReference>
<evidence type="ECO:0000256" key="1">
    <source>
        <dbReference type="SAM" id="Phobius"/>
    </source>
</evidence>
<keyword evidence="4" id="KW-1185">Reference proteome</keyword>
<keyword evidence="1" id="KW-0812">Transmembrane</keyword>
<evidence type="ECO:0000259" key="2">
    <source>
        <dbReference type="Pfam" id="PF19124"/>
    </source>
</evidence>
<feature type="transmembrane region" description="Helical" evidence="1">
    <location>
        <begin position="246"/>
        <end position="266"/>
    </location>
</feature>
<feature type="transmembrane region" description="Helical" evidence="1">
    <location>
        <begin position="173"/>
        <end position="193"/>
    </location>
</feature>
<gene>
    <name evidence="3" type="ORF">J5U22_01509</name>
</gene>
<keyword evidence="1" id="KW-0472">Membrane</keyword>
<keyword evidence="1" id="KW-1133">Transmembrane helix</keyword>
<evidence type="ECO:0000313" key="3">
    <source>
        <dbReference type="EMBL" id="QXJ34962.1"/>
    </source>
</evidence>
<accession>A0A8F5C0T7</accession>
<feature type="transmembrane region" description="Helical" evidence="1">
    <location>
        <begin position="120"/>
        <end position="142"/>
    </location>
</feature>
<feature type="transmembrane region" description="Helical" evidence="1">
    <location>
        <begin position="66"/>
        <end position="89"/>
    </location>
</feature>
<protein>
    <recommendedName>
        <fullName evidence="2">DUF5808 domain-containing protein</fullName>
    </recommendedName>
</protein>
<dbReference type="PANTHER" id="PTHR37810">
    <property type="entry name" value="IMMUNITY PROTEIN SDPI"/>
    <property type="match status" value="1"/>
</dbReference>
<dbReference type="PANTHER" id="PTHR37810:SF5">
    <property type="entry name" value="IMMUNITY PROTEIN SDPI"/>
    <property type="match status" value="1"/>
</dbReference>
<organism evidence="3 4">
    <name type="scientific">Saccharolobus shibatae</name>
    <dbReference type="NCBI Taxonomy" id="2286"/>
    <lineage>
        <taxon>Archaea</taxon>
        <taxon>Thermoproteota</taxon>
        <taxon>Thermoprotei</taxon>
        <taxon>Sulfolobales</taxon>
        <taxon>Sulfolobaceae</taxon>
        <taxon>Saccharolobus</taxon>
    </lineage>
</organism>
<dbReference type="Proteomes" id="UP000694036">
    <property type="component" value="Chromosome"/>
</dbReference>
<dbReference type="InterPro" id="IPR043831">
    <property type="entry name" value="DUF5808"/>
</dbReference>
<dbReference type="Pfam" id="PF19124">
    <property type="entry name" value="DUF5808"/>
    <property type="match status" value="1"/>
</dbReference>
<reference evidence="3 4" key="1">
    <citation type="journal article" date="2021" name="Environ. Microbiol.">
        <title>New insights into the diversity and evolution of the archaeal mobilome from three complete genomes of Saccharolobus shibatae.</title>
        <authorList>
            <person name="Medvedeva S."/>
            <person name="Brandt D."/>
            <person name="Cvirkaite-Krupovic V."/>
            <person name="Liu Y."/>
            <person name="Severinov K."/>
            <person name="Ishino S."/>
            <person name="Ishino Y."/>
            <person name="Prangishvili D."/>
            <person name="Kalinowski J."/>
            <person name="Krupovic M."/>
        </authorList>
    </citation>
    <scope>NUCLEOTIDE SEQUENCE [LARGE SCALE GENOMIC DNA]</scope>
    <source>
        <strain evidence="3 4">S38A</strain>
    </source>
</reference>
<dbReference type="InterPro" id="IPR014574">
    <property type="entry name" value="UCP032908"/>
</dbReference>